<dbReference type="GO" id="GO:0005743">
    <property type="term" value="C:mitochondrial inner membrane"/>
    <property type="evidence" value="ECO:0007669"/>
    <property type="project" value="UniProtKB-SubCell"/>
</dbReference>
<accession>A0A9P6VKI8</accession>
<evidence type="ECO:0000256" key="15">
    <source>
        <dbReference type="ARBA" id="ARBA00031387"/>
    </source>
</evidence>
<evidence type="ECO:0000256" key="1">
    <source>
        <dbReference type="ARBA" id="ARBA00003195"/>
    </source>
</evidence>
<keyword evidence="19" id="KW-1185">Reference proteome</keyword>
<keyword evidence="5" id="KW-0813">Transport</keyword>
<dbReference type="EMBL" id="VNKQ01000007">
    <property type="protein sequence ID" value="KAG0649901.1"/>
    <property type="molecule type" value="Genomic_DNA"/>
</dbReference>
<evidence type="ECO:0000313" key="18">
    <source>
        <dbReference type="EMBL" id="KAG0649901.1"/>
    </source>
</evidence>
<keyword evidence="12" id="KW-0496">Mitochondrion</keyword>
<feature type="transmembrane region" description="Helical" evidence="17">
    <location>
        <begin position="94"/>
        <end position="112"/>
    </location>
</feature>
<evidence type="ECO:0000256" key="7">
    <source>
        <dbReference type="ARBA" id="ARBA00022692"/>
    </source>
</evidence>
<dbReference type="Proteomes" id="UP000785200">
    <property type="component" value="Unassembled WGS sequence"/>
</dbReference>
<dbReference type="PANTHER" id="PTHR40637:SF1">
    <property type="entry name" value="ESSS SUBUNIT OF NADH:UBIQUINONE OXIDOREDUCTASE (COMPLEX I) PROTEIN"/>
    <property type="match status" value="1"/>
</dbReference>
<keyword evidence="13 17" id="KW-0472">Membrane</keyword>
<keyword evidence="9" id="KW-0809">Transit peptide</keyword>
<evidence type="ECO:0000256" key="3">
    <source>
        <dbReference type="ARBA" id="ARBA00008915"/>
    </source>
</evidence>
<comment type="subcellular location">
    <subcellularLocation>
        <location evidence="2">Mitochondrion inner membrane</location>
        <topology evidence="2">Single-pass membrane protein</topology>
    </subcellularLocation>
</comment>
<keyword evidence="8" id="KW-0999">Mitochondrion inner membrane</keyword>
<dbReference type="PANTHER" id="PTHR40637">
    <property type="entry name" value="ESSS SUBUNIT OF NADH:UBIQUINONE OXIDOREDUCTASE (COMPLEX I) PROTEIN"/>
    <property type="match status" value="1"/>
</dbReference>
<dbReference type="Pfam" id="PF10183">
    <property type="entry name" value="ESSS"/>
    <property type="match status" value="1"/>
</dbReference>
<gene>
    <name evidence="18" type="ORF">D0Z07_3503</name>
</gene>
<evidence type="ECO:0000256" key="9">
    <source>
        <dbReference type="ARBA" id="ARBA00022946"/>
    </source>
</evidence>
<name>A0A9P6VKI8_9HELO</name>
<evidence type="ECO:0000256" key="14">
    <source>
        <dbReference type="ARBA" id="ARBA00030753"/>
    </source>
</evidence>
<protein>
    <recommendedName>
        <fullName evidence="4">NADH dehydrogenase [ubiquinone] 1 beta subcomplex subunit 11, mitochondrial</fullName>
    </recommendedName>
    <alternativeName>
        <fullName evidence="15">Complex I-ESSS</fullName>
    </alternativeName>
    <alternativeName>
        <fullName evidence="14">NADH-ubiquinone oxidoreductase ESSS subunit</fullName>
    </alternativeName>
</protein>
<evidence type="ECO:0000256" key="12">
    <source>
        <dbReference type="ARBA" id="ARBA00023128"/>
    </source>
</evidence>
<sequence>MPTIRPTPLLRAANTISSSTNPPTITRAAISTAQTSQRGGYGAKGGYGVKSFSTSKSMKAEDAHAHEDHYDPPTGWLWGIKPGEKPEKEGWENIFIYGFFGSLIFGAVAYAFKPDTSLKKHADGSRCSIQTWALEEARRRLEVEGILKEPEDKL</sequence>
<reference evidence="18" key="1">
    <citation type="submission" date="2019-07" db="EMBL/GenBank/DDBJ databases">
        <title>Hyphodiscus hymeniophilus genome sequencing and assembly.</title>
        <authorList>
            <person name="Kramer G."/>
            <person name="Nodwell J."/>
        </authorList>
    </citation>
    <scope>NUCLEOTIDE SEQUENCE</scope>
    <source>
        <strain evidence="18">ATCC 34498</strain>
    </source>
</reference>
<dbReference type="OrthoDB" id="2147978at2759"/>
<proteinExistence type="inferred from homology"/>
<evidence type="ECO:0000256" key="13">
    <source>
        <dbReference type="ARBA" id="ARBA00023136"/>
    </source>
</evidence>
<keyword evidence="10" id="KW-0249">Electron transport</keyword>
<keyword evidence="6" id="KW-0679">Respiratory chain</keyword>
<comment type="caution">
    <text evidence="18">The sequence shown here is derived from an EMBL/GenBank/DDBJ whole genome shotgun (WGS) entry which is preliminary data.</text>
</comment>
<evidence type="ECO:0000256" key="5">
    <source>
        <dbReference type="ARBA" id="ARBA00022448"/>
    </source>
</evidence>
<dbReference type="AlphaFoldDB" id="A0A9P6VKI8"/>
<comment type="function">
    <text evidence="1">Accessory subunit of the mitochondrial membrane respiratory chain NADH dehydrogenase (Complex I), that is believed not to be involved in catalysis. Complex I functions in the transfer of electrons from NADH to the respiratory chain. The immediate electron acceptor for the enzyme is believed to be ubiquinone.</text>
</comment>
<comment type="similarity">
    <text evidence="3">Belongs to the complex I NDUFB11 subunit family.</text>
</comment>
<organism evidence="18 19">
    <name type="scientific">Hyphodiscus hymeniophilus</name>
    <dbReference type="NCBI Taxonomy" id="353542"/>
    <lineage>
        <taxon>Eukaryota</taxon>
        <taxon>Fungi</taxon>
        <taxon>Dikarya</taxon>
        <taxon>Ascomycota</taxon>
        <taxon>Pezizomycotina</taxon>
        <taxon>Leotiomycetes</taxon>
        <taxon>Helotiales</taxon>
        <taxon>Hyphodiscaceae</taxon>
        <taxon>Hyphodiscus</taxon>
    </lineage>
</organism>
<evidence type="ECO:0000313" key="19">
    <source>
        <dbReference type="Proteomes" id="UP000785200"/>
    </source>
</evidence>
<evidence type="ECO:0000256" key="4">
    <source>
        <dbReference type="ARBA" id="ARBA00018632"/>
    </source>
</evidence>
<evidence type="ECO:0000256" key="17">
    <source>
        <dbReference type="SAM" id="Phobius"/>
    </source>
</evidence>
<evidence type="ECO:0000256" key="10">
    <source>
        <dbReference type="ARBA" id="ARBA00022982"/>
    </source>
</evidence>
<evidence type="ECO:0000256" key="2">
    <source>
        <dbReference type="ARBA" id="ARBA00004434"/>
    </source>
</evidence>
<keyword evidence="11 17" id="KW-1133">Transmembrane helix</keyword>
<dbReference type="InterPro" id="IPR019329">
    <property type="entry name" value="NADH_UbQ_OxRdtase_ESSS_su"/>
</dbReference>
<comment type="subunit">
    <text evidence="16">Complex I is composed of 45 different subunits. Interacts with BCAP31.</text>
</comment>
<evidence type="ECO:0000256" key="11">
    <source>
        <dbReference type="ARBA" id="ARBA00022989"/>
    </source>
</evidence>
<evidence type="ECO:0000256" key="8">
    <source>
        <dbReference type="ARBA" id="ARBA00022792"/>
    </source>
</evidence>
<evidence type="ECO:0000256" key="6">
    <source>
        <dbReference type="ARBA" id="ARBA00022660"/>
    </source>
</evidence>
<evidence type="ECO:0000256" key="16">
    <source>
        <dbReference type="ARBA" id="ARBA00046528"/>
    </source>
</evidence>
<keyword evidence="7 17" id="KW-0812">Transmembrane</keyword>